<dbReference type="GO" id="GO:0022857">
    <property type="term" value="F:transmembrane transporter activity"/>
    <property type="evidence" value="ECO:0007669"/>
    <property type="project" value="InterPro"/>
</dbReference>
<feature type="transmembrane region" description="Helical" evidence="6">
    <location>
        <begin position="440"/>
        <end position="457"/>
    </location>
</feature>
<dbReference type="AlphaFoldDB" id="A0A9W2YMS3"/>
<name>A0A9W2YMS3_BIOGL</name>
<proteinExistence type="predicted"/>
<feature type="transmembrane region" description="Helical" evidence="6">
    <location>
        <begin position="463"/>
        <end position="481"/>
    </location>
</feature>
<evidence type="ECO:0000256" key="1">
    <source>
        <dbReference type="ARBA" id="ARBA00004141"/>
    </source>
</evidence>
<evidence type="ECO:0000259" key="7">
    <source>
        <dbReference type="PROSITE" id="PS50850"/>
    </source>
</evidence>
<dbReference type="RefSeq" id="XP_055863940.1">
    <property type="nucleotide sequence ID" value="XM_056007965.1"/>
</dbReference>
<feature type="transmembrane region" description="Helical" evidence="6">
    <location>
        <begin position="373"/>
        <end position="391"/>
    </location>
</feature>
<feature type="transmembrane region" description="Helical" evidence="6">
    <location>
        <begin position="307"/>
        <end position="324"/>
    </location>
</feature>
<protein>
    <submittedName>
        <fullName evidence="9">Major facilitator superfamily domain-containing protein 10-like isoform X1</fullName>
    </submittedName>
</protein>
<reference evidence="9" key="1">
    <citation type="submission" date="2025-08" db="UniProtKB">
        <authorList>
            <consortium name="RefSeq"/>
        </authorList>
    </citation>
    <scope>IDENTIFICATION</scope>
</reference>
<dbReference type="OMA" id="EWYVNIS"/>
<sequence length="491" mass="53370">MSSPDSPLLPVLSPIAISEMTTRSGKVFNDGKADINMNSPGKNGRAEKSDRIFYIVFASLVLDLLAFTVILPLLPGLLDHYSQNDSSGLYNVLKNSVSGFRSLVGAPDNARWNSVLFGGVIGSLFSLLQFLTSPIIGAASDVYGRRPLMILCMIGIATSYLIWAVSNSFLTFVIARIVGGISKGNVSLSTAIVTDVSSPQKRGKGMALIGVAFSIGFVFGPSIGAGISILTKADDAAVAYMIPALFSLTLALADLIFIYVFLEETLPTNKRLQSKNVLSHAIEYINPVSLFKFSSVKKLSATESSKVQSLGAIYFIYLFIYSGLEFTLPFLMHDRFSYTSVQQGRMFFFLGFVMALVQGGYTRRISPGKESKIASHGILILMPSFVMMAYASSTWFMYLALTLFSFASATVVPCLTTLVSTYGGDNEKGTIMGIFRSLGALARAFGPFWASAVYWSFGPNACYIQGALILLLPMYQIYKQVKAETKRSTFM</sequence>
<feature type="transmembrane region" description="Helical" evidence="6">
    <location>
        <begin position="237"/>
        <end position="262"/>
    </location>
</feature>
<feature type="transmembrane region" description="Helical" evidence="6">
    <location>
        <begin position="115"/>
        <end position="136"/>
    </location>
</feature>
<evidence type="ECO:0000256" key="3">
    <source>
        <dbReference type="ARBA" id="ARBA00022692"/>
    </source>
</evidence>
<dbReference type="GeneID" id="106072099"/>
<feature type="domain" description="Major facilitator superfamily (MFS) profile" evidence="7">
    <location>
        <begin position="52"/>
        <end position="484"/>
    </location>
</feature>
<keyword evidence="8" id="KW-1185">Reference proteome</keyword>
<dbReference type="InterPro" id="IPR020846">
    <property type="entry name" value="MFS_dom"/>
</dbReference>
<evidence type="ECO:0000256" key="5">
    <source>
        <dbReference type="ARBA" id="ARBA00023136"/>
    </source>
</evidence>
<keyword evidence="3 6" id="KW-0812">Transmembrane</keyword>
<keyword evidence="2" id="KW-0813">Transport</keyword>
<feature type="transmembrane region" description="Helical" evidence="6">
    <location>
        <begin position="52"/>
        <end position="74"/>
    </location>
</feature>
<evidence type="ECO:0000256" key="6">
    <source>
        <dbReference type="SAM" id="Phobius"/>
    </source>
</evidence>
<dbReference type="PROSITE" id="PS50850">
    <property type="entry name" value="MFS"/>
    <property type="match status" value="1"/>
</dbReference>
<dbReference type="FunFam" id="1.20.1250.20:FF:000223">
    <property type="entry name" value="Major facilitator superfamily domain-containing protein"/>
    <property type="match status" value="1"/>
</dbReference>
<keyword evidence="5 6" id="KW-0472">Membrane</keyword>
<gene>
    <name evidence="9" type="primary">LOC106072099</name>
</gene>
<dbReference type="OrthoDB" id="196650at2759"/>
<dbReference type="CDD" id="cd17389">
    <property type="entry name" value="MFS_MFSD10"/>
    <property type="match status" value="1"/>
</dbReference>
<dbReference type="InterPro" id="IPR011701">
    <property type="entry name" value="MFS"/>
</dbReference>
<feature type="transmembrane region" description="Helical" evidence="6">
    <location>
        <begin position="148"/>
        <end position="166"/>
    </location>
</feature>
<feature type="transmembrane region" description="Helical" evidence="6">
    <location>
        <begin position="344"/>
        <end position="361"/>
    </location>
</feature>
<feature type="transmembrane region" description="Helical" evidence="6">
    <location>
        <begin position="206"/>
        <end position="231"/>
    </location>
</feature>
<evidence type="ECO:0000256" key="2">
    <source>
        <dbReference type="ARBA" id="ARBA00022448"/>
    </source>
</evidence>
<dbReference type="PANTHER" id="PTHR23504">
    <property type="entry name" value="MAJOR FACILITATOR SUPERFAMILY DOMAIN-CONTAINING PROTEIN 10"/>
    <property type="match status" value="1"/>
</dbReference>
<organism evidence="8 9">
    <name type="scientific">Biomphalaria glabrata</name>
    <name type="common">Bloodfluke planorb</name>
    <name type="synonym">Freshwater snail</name>
    <dbReference type="NCBI Taxonomy" id="6526"/>
    <lineage>
        <taxon>Eukaryota</taxon>
        <taxon>Metazoa</taxon>
        <taxon>Spiralia</taxon>
        <taxon>Lophotrochozoa</taxon>
        <taxon>Mollusca</taxon>
        <taxon>Gastropoda</taxon>
        <taxon>Heterobranchia</taxon>
        <taxon>Euthyneura</taxon>
        <taxon>Panpulmonata</taxon>
        <taxon>Hygrophila</taxon>
        <taxon>Lymnaeoidea</taxon>
        <taxon>Planorbidae</taxon>
        <taxon>Biomphalaria</taxon>
    </lineage>
</organism>
<dbReference type="GO" id="GO:0031526">
    <property type="term" value="C:brush border membrane"/>
    <property type="evidence" value="ECO:0007669"/>
    <property type="project" value="TreeGrafter"/>
</dbReference>
<evidence type="ECO:0000313" key="8">
    <source>
        <dbReference type="Proteomes" id="UP001165740"/>
    </source>
</evidence>
<accession>A0A9W2YMS3</accession>
<dbReference type="Gene3D" id="1.20.1250.20">
    <property type="entry name" value="MFS general substrate transporter like domains"/>
    <property type="match status" value="1"/>
</dbReference>
<evidence type="ECO:0000256" key="4">
    <source>
        <dbReference type="ARBA" id="ARBA00022989"/>
    </source>
</evidence>
<keyword evidence="4 6" id="KW-1133">Transmembrane helix</keyword>
<dbReference type="SUPFAM" id="SSF103473">
    <property type="entry name" value="MFS general substrate transporter"/>
    <property type="match status" value="1"/>
</dbReference>
<dbReference type="Pfam" id="PF07690">
    <property type="entry name" value="MFS_1"/>
    <property type="match status" value="1"/>
</dbReference>
<comment type="subcellular location">
    <subcellularLocation>
        <location evidence="1">Membrane</location>
        <topology evidence="1">Multi-pass membrane protein</topology>
    </subcellularLocation>
</comment>
<dbReference type="Proteomes" id="UP001165740">
    <property type="component" value="Chromosome 1"/>
</dbReference>
<feature type="transmembrane region" description="Helical" evidence="6">
    <location>
        <begin position="397"/>
        <end position="419"/>
    </location>
</feature>
<evidence type="ECO:0000313" key="9">
    <source>
        <dbReference type="RefSeq" id="XP_055863940.1"/>
    </source>
</evidence>
<dbReference type="InterPro" id="IPR036259">
    <property type="entry name" value="MFS_trans_sf"/>
</dbReference>
<dbReference type="PANTHER" id="PTHR23504:SF31">
    <property type="entry name" value="MAJOR FACILITATOR SUPERFAMILY DOMAIN-CONTAINING PROTEIN 10"/>
    <property type="match status" value="1"/>
</dbReference>